<dbReference type="InterPro" id="IPR023485">
    <property type="entry name" value="Ptyr_pPase"/>
</dbReference>
<dbReference type="Proteomes" id="UP000019754">
    <property type="component" value="Unassembled WGS sequence"/>
</dbReference>
<keyword evidence="2" id="KW-0378">Hydrolase</keyword>
<dbReference type="InterPro" id="IPR036196">
    <property type="entry name" value="Ptyr_pPase_sf"/>
</dbReference>
<feature type="active site" description="Nucleophile" evidence="4">
    <location>
        <position position="8"/>
    </location>
</feature>
<dbReference type="PRINTS" id="PR00719">
    <property type="entry name" value="LMWPTPASE"/>
</dbReference>
<dbReference type="Pfam" id="PF01451">
    <property type="entry name" value="LMWPc"/>
    <property type="match status" value="1"/>
</dbReference>
<dbReference type="HOGENOM" id="CLU_071415_1_0_11"/>
<accession>A0A022KWZ2</accession>
<dbReference type="EMBL" id="AORC01000013">
    <property type="protein sequence ID" value="EYT48746.1"/>
    <property type="molecule type" value="Genomic_DNA"/>
</dbReference>
<dbReference type="AlphaFoldDB" id="A0A022KWZ2"/>
<evidence type="ECO:0000256" key="1">
    <source>
        <dbReference type="ARBA" id="ARBA00011063"/>
    </source>
</evidence>
<feature type="domain" description="Phosphotyrosine protein phosphatase I" evidence="5">
    <location>
        <begin position="2"/>
        <end position="164"/>
    </location>
</feature>
<name>A0A022KWZ2_9MICO</name>
<dbReference type="GO" id="GO:0004725">
    <property type="term" value="F:protein tyrosine phosphatase activity"/>
    <property type="evidence" value="ECO:0007669"/>
    <property type="project" value="InterPro"/>
</dbReference>
<dbReference type="STRING" id="1249481.D641_0111120"/>
<dbReference type="PANTHER" id="PTHR11717:SF31">
    <property type="entry name" value="LOW MOLECULAR WEIGHT PROTEIN-TYROSINE-PHOSPHATASE ETP-RELATED"/>
    <property type="match status" value="1"/>
</dbReference>
<evidence type="ECO:0000256" key="2">
    <source>
        <dbReference type="ARBA" id="ARBA00022801"/>
    </source>
</evidence>
<keyword evidence="3" id="KW-0904">Protein phosphatase</keyword>
<evidence type="ECO:0000256" key="4">
    <source>
        <dbReference type="PIRSR" id="PIRSR617867-1"/>
    </source>
</evidence>
<dbReference type="InterPro" id="IPR050438">
    <property type="entry name" value="LMW_PTPase"/>
</dbReference>
<comment type="similarity">
    <text evidence="1">Belongs to the low molecular weight phosphotyrosine protein phosphatase family.</text>
</comment>
<comment type="caution">
    <text evidence="6">The sequence shown here is derived from an EMBL/GenBank/DDBJ whole genome shotgun (WGS) entry which is preliminary data.</text>
</comment>
<protein>
    <submittedName>
        <fullName evidence="6">Phosphotyrosine protein phosphatase</fullName>
    </submittedName>
</protein>
<sequence length="172" mass="18039">MASVLFVCTGNVCRSPFAERLLAALAPHVRVTSRGTHALVGSAMDADMAAELQARGGDAAGFVSRSLAPVDLEADLVLAMETAHLDVIRDEQPAALLRSGLLGHADSLAGLAQDGPLTVRDVRSWSRTSRTADGAIADPYRRGRRVAGRSATAIEEMVRPLAAALSRPEDVA</sequence>
<evidence type="ECO:0000259" key="5">
    <source>
        <dbReference type="SMART" id="SM00226"/>
    </source>
</evidence>
<organism evidence="6 7">
    <name type="scientific">Brachybacterium muris UCD-AY4</name>
    <dbReference type="NCBI Taxonomy" id="1249481"/>
    <lineage>
        <taxon>Bacteria</taxon>
        <taxon>Bacillati</taxon>
        <taxon>Actinomycetota</taxon>
        <taxon>Actinomycetes</taxon>
        <taxon>Micrococcales</taxon>
        <taxon>Dermabacteraceae</taxon>
        <taxon>Brachybacterium</taxon>
    </lineage>
</organism>
<gene>
    <name evidence="6" type="ORF">D641_0111120</name>
</gene>
<evidence type="ECO:0000313" key="6">
    <source>
        <dbReference type="EMBL" id="EYT48746.1"/>
    </source>
</evidence>
<dbReference type="SUPFAM" id="SSF52788">
    <property type="entry name" value="Phosphotyrosine protein phosphatases I"/>
    <property type="match status" value="1"/>
</dbReference>
<evidence type="ECO:0000313" key="7">
    <source>
        <dbReference type="Proteomes" id="UP000019754"/>
    </source>
</evidence>
<keyword evidence="7" id="KW-1185">Reference proteome</keyword>
<feature type="active site" evidence="4">
    <location>
        <position position="14"/>
    </location>
</feature>
<dbReference type="Gene3D" id="3.40.50.2300">
    <property type="match status" value="1"/>
</dbReference>
<dbReference type="PANTHER" id="PTHR11717">
    <property type="entry name" value="LOW MOLECULAR WEIGHT PROTEIN TYROSINE PHOSPHATASE"/>
    <property type="match status" value="1"/>
</dbReference>
<dbReference type="SMART" id="SM00226">
    <property type="entry name" value="LMWPc"/>
    <property type="match status" value="1"/>
</dbReference>
<evidence type="ECO:0000256" key="3">
    <source>
        <dbReference type="ARBA" id="ARBA00022912"/>
    </source>
</evidence>
<proteinExistence type="inferred from homology"/>
<reference evidence="6 7" key="1">
    <citation type="journal article" date="2013" name="Genome Announc.">
        <title>Draft genome sequence of an Actinobacterium, Brachybacterium muris strain UCD-AY4.</title>
        <authorList>
            <person name="Lo J.R."/>
            <person name="Lang J.M."/>
            <person name="Darling A.E."/>
            <person name="Eisen J.A."/>
            <person name="Coil D.A."/>
        </authorList>
    </citation>
    <scope>NUCLEOTIDE SEQUENCE [LARGE SCALE GENOMIC DNA]</scope>
    <source>
        <strain evidence="6 7">UCD-AY4</strain>
    </source>
</reference>
<dbReference type="InterPro" id="IPR017867">
    <property type="entry name" value="Tyr_phospatase_low_mol_wt"/>
</dbReference>